<name>A0A438D4Z7_VITVI</name>
<accession>A0A438D4Z7</accession>
<sequence>MVGWFWLENKGGPRNVWGGVWRISEGVVLCWDNFEFKVGKGLRRAAAVVKGLRTSLEEDAVIWKGRVMASFD</sequence>
<gene>
    <name evidence="1" type="ORF">CK203_097806</name>
</gene>
<dbReference type="EMBL" id="QGNW01001794">
    <property type="protein sequence ID" value="RVW30545.1"/>
    <property type="molecule type" value="Genomic_DNA"/>
</dbReference>
<organism evidence="1 2">
    <name type="scientific">Vitis vinifera</name>
    <name type="common">Grape</name>
    <dbReference type="NCBI Taxonomy" id="29760"/>
    <lineage>
        <taxon>Eukaryota</taxon>
        <taxon>Viridiplantae</taxon>
        <taxon>Streptophyta</taxon>
        <taxon>Embryophyta</taxon>
        <taxon>Tracheophyta</taxon>
        <taxon>Spermatophyta</taxon>
        <taxon>Magnoliopsida</taxon>
        <taxon>eudicotyledons</taxon>
        <taxon>Gunneridae</taxon>
        <taxon>Pentapetalae</taxon>
        <taxon>rosids</taxon>
        <taxon>Vitales</taxon>
        <taxon>Vitaceae</taxon>
        <taxon>Viteae</taxon>
        <taxon>Vitis</taxon>
    </lineage>
</organism>
<evidence type="ECO:0000313" key="1">
    <source>
        <dbReference type="EMBL" id="RVW30545.1"/>
    </source>
</evidence>
<comment type="caution">
    <text evidence="1">The sequence shown here is derived from an EMBL/GenBank/DDBJ whole genome shotgun (WGS) entry which is preliminary data.</text>
</comment>
<reference evidence="1 2" key="1">
    <citation type="journal article" date="2018" name="PLoS Genet.">
        <title>Population sequencing reveals clonal diversity and ancestral inbreeding in the grapevine cultivar Chardonnay.</title>
        <authorList>
            <person name="Roach M.J."/>
            <person name="Johnson D.L."/>
            <person name="Bohlmann J."/>
            <person name="van Vuuren H.J."/>
            <person name="Jones S.J."/>
            <person name="Pretorius I.S."/>
            <person name="Schmidt S.A."/>
            <person name="Borneman A.R."/>
        </authorList>
    </citation>
    <scope>NUCLEOTIDE SEQUENCE [LARGE SCALE GENOMIC DNA]</scope>
    <source>
        <strain evidence="2">cv. Chardonnay</strain>
        <tissue evidence="1">Leaf</tissue>
    </source>
</reference>
<evidence type="ECO:0000313" key="2">
    <source>
        <dbReference type="Proteomes" id="UP000288805"/>
    </source>
</evidence>
<dbReference type="Proteomes" id="UP000288805">
    <property type="component" value="Unassembled WGS sequence"/>
</dbReference>
<dbReference type="AlphaFoldDB" id="A0A438D4Z7"/>
<proteinExistence type="predicted"/>
<protein>
    <submittedName>
        <fullName evidence="1">Uncharacterized protein</fullName>
    </submittedName>
</protein>